<feature type="region of interest" description="Disordered" evidence="1">
    <location>
        <begin position="1"/>
        <end position="27"/>
    </location>
</feature>
<feature type="non-terminal residue" evidence="2">
    <location>
        <position position="429"/>
    </location>
</feature>
<reference evidence="2 3" key="1">
    <citation type="journal article" date="2019" name="Sci. Rep.">
        <title>A high-quality genome of Eragrostis curvula grass provides insights into Poaceae evolution and supports new strategies to enhance forage quality.</title>
        <authorList>
            <person name="Carballo J."/>
            <person name="Santos B.A.C.M."/>
            <person name="Zappacosta D."/>
            <person name="Garbus I."/>
            <person name="Selva J.P."/>
            <person name="Gallo C.A."/>
            <person name="Diaz A."/>
            <person name="Albertini E."/>
            <person name="Caccamo M."/>
            <person name="Echenique V."/>
        </authorList>
    </citation>
    <scope>NUCLEOTIDE SEQUENCE [LARGE SCALE GENOMIC DNA]</scope>
    <source>
        <strain evidence="3">cv. Victoria</strain>
        <tissue evidence="2">Leaf</tissue>
    </source>
</reference>
<comment type="caution">
    <text evidence="2">The sequence shown here is derived from an EMBL/GenBank/DDBJ whole genome shotgun (WGS) entry which is preliminary data.</text>
</comment>
<protein>
    <submittedName>
        <fullName evidence="2">Uncharacterized protein</fullName>
    </submittedName>
</protein>
<dbReference type="PANTHER" id="PTHR34480:SF14">
    <property type="entry name" value="OS01G0967800 PROTEIN"/>
    <property type="match status" value="1"/>
</dbReference>
<gene>
    <name evidence="2" type="ORF">EJB05_53430</name>
</gene>
<evidence type="ECO:0000256" key="1">
    <source>
        <dbReference type="SAM" id="MobiDB-lite"/>
    </source>
</evidence>
<dbReference type="PANTHER" id="PTHR34480">
    <property type="entry name" value="OS01G0967800 PROTEIN-RELATED"/>
    <property type="match status" value="1"/>
</dbReference>
<organism evidence="2 3">
    <name type="scientific">Eragrostis curvula</name>
    <name type="common">weeping love grass</name>
    <dbReference type="NCBI Taxonomy" id="38414"/>
    <lineage>
        <taxon>Eukaryota</taxon>
        <taxon>Viridiplantae</taxon>
        <taxon>Streptophyta</taxon>
        <taxon>Embryophyta</taxon>
        <taxon>Tracheophyta</taxon>
        <taxon>Spermatophyta</taxon>
        <taxon>Magnoliopsida</taxon>
        <taxon>Liliopsida</taxon>
        <taxon>Poales</taxon>
        <taxon>Poaceae</taxon>
        <taxon>PACMAD clade</taxon>
        <taxon>Chloridoideae</taxon>
        <taxon>Eragrostideae</taxon>
        <taxon>Eragrostidinae</taxon>
        <taxon>Eragrostis</taxon>
    </lineage>
</organism>
<feature type="non-terminal residue" evidence="2">
    <location>
        <position position="1"/>
    </location>
</feature>
<dbReference type="Gramene" id="TVU01131">
    <property type="protein sequence ID" value="TVU01131"/>
    <property type="gene ID" value="EJB05_53430"/>
</dbReference>
<dbReference type="Proteomes" id="UP000324897">
    <property type="component" value="Unassembled WGS sequence"/>
</dbReference>
<dbReference type="AlphaFoldDB" id="A0A5J9SQ88"/>
<keyword evidence="3" id="KW-1185">Reference proteome</keyword>
<proteinExistence type="predicted"/>
<sequence length="429" mass="49921">MNVYVLESTEAAPGDGLTDEQQHKSSRDLENNLVLDDEEPADQACINKYDVHGWSNFDDSQCMCISLPPDQDPFLCLVNGPPYVTDDTMQEARSLSSTSCNLDKASTQDSGQACMGVDREPGIGEGMHMSVDDDDDDIDFDREIASKGEAISEEEANSYLWQLTSARSPAHYWVGRNRYEYYRADPDELDKINVSLAWYRIKAYELSKWTDIDDWKLKERYPNEILEENQFFVGYEEDLDWVFHPEHIILSGLDDCQRLVPKLQEACLFIYDYIAAEYMMWKEYRLIFSDYASDKEYVEYCIEMSKKLKWIKSYVHMPEDSLKWTKLRNKAIIQALKIATGYPHIFPTLIWQGYTEYFWRLRADHAFHDTLHAVCFEVWKLVAKEKAPENEGHEKIVEAIRDSALRIDGYDRYAELKIAIAKRIGLVNK</sequence>
<evidence type="ECO:0000313" key="3">
    <source>
        <dbReference type="Proteomes" id="UP000324897"/>
    </source>
</evidence>
<dbReference type="EMBL" id="RWGY01000486">
    <property type="protein sequence ID" value="TVU01131.1"/>
    <property type="molecule type" value="Genomic_DNA"/>
</dbReference>
<evidence type="ECO:0000313" key="2">
    <source>
        <dbReference type="EMBL" id="TVU01131.1"/>
    </source>
</evidence>
<name>A0A5J9SQ88_9POAL</name>
<accession>A0A5J9SQ88</accession>